<dbReference type="RefSeq" id="WP_345203532.1">
    <property type="nucleotide sequence ID" value="NZ_BAABGM010000008.1"/>
</dbReference>
<dbReference type="Gene3D" id="3.30.1660.10">
    <property type="entry name" value="Flavin-binding protein dodecin"/>
    <property type="match status" value="1"/>
</dbReference>
<dbReference type="PANTHER" id="PTHR39324">
    <property type="entry name" value="CALCIUM DODECIN"/>
    <property type="match status" value="1"/>
</dbReference>
<dbReference type="SUPFAM" id="SSF89807">
    <property type="entry name" value="Dodecin-like"/>
    <property type="match status" value="1"/>
</dbReference>
<dbReference type="EMBL" id="BAABGM010000008">
    <property type="protein sequence ID" value="GAA4402063.1"/>
    <property type="molecule type" value="Genomic_DNA"/>
</dbReference>
<gene>
    <name evidence="1" type="ORF">GCM10023168_12200</name>
</gene>
<dbReference type="InterPro" id="IPR036694">
    <property type="entry name" value="Dodecin-like_sf"/>
</dbReference>
<dbReference type="NCBIfam" id="NF043052">
    <property type="entry name" value="DodecBact"/>
    <property type="match status" value="1"/>
</dbReference>
<dbReference type="InterPro" id="IPR050049">
    <property type="entry name" value="Dodecin_bact"/>
</dbReference>
<dbReference type="Proteomes" id="UP001500945">
    <property type="component" value="Unassembled WGS sequence"/>
</dbReference>
<dbReference type="InterPro" id="IPR009923">
    <property type="entry name" value="Dodecin"/>
</dbReference>
<name>A0ABP8K8H9_9MICO</name>
<dbReference type="Pfam" id="PF07311">
    <property type="entry name" value="Dodecin"/>
    <property type="match status" value="1"/>
</dbReference>
<organism evidence="1 2">
    <name type="scientific">Fodinibacter luteus</name>
    <dbReference type="NCBI Taxonomy" id="552064"/>
    <lineage>
        <taxon>Bacteria</taxon>
        <taxon>Bacillati</taxon>
        <taxon>Actinomycetota</taxon>
        <taxon>Actinomycetes</taxon>
        <taxon>Micrococcales</taxon>
        <taxon>Intrasporangiaceae</taxon>
        <taxon>Fodinibacter (ex Wang et al. 2009)</taxon>
    </lineage>
</organism>
<evidence type="ECO:0000313" key="2">
    <source>
        <dbReference type="Proteomes" id="UP001500945"/>
    </source>
</evidence>
<evidence type="ECO:0000313" key="1">
    <source>
        <dbReference type="EMBL" id="GAA4402063.1"/>
    </source>
</evidence>
<reference evidence="2" key="1">
    <citation type="journal article" date="2019" name="Int. J. Syst. Evol. Microbiol.">
        <title>The Global Catalogue of Microorganisms (GCM) 10K type strain sequencing project: providing services to taxonomists for standard genome sequencing and annotation.</title>
        <authorList>
            <consortium name="The Broad Institute Genomics Platform"/>
            <consortium name="The Broad Institute Genome Sequencing Center for Infectious Disease"/>
            <person name="Wu L."/>
            <person name="Ma J."/>
        </authorList>
    </citation>
    <scope>NUCLEOTIDE SEQUENCE [LARGE SCALE GENOMIC DNA]</scope>
    <source>
        <strain evidence="2">JCM 17809</strain>
    </source>
</reference>
<sequence>MAHTYGITEVVGSSTTSIDDAITSAVARASTTVRGLDWFEVTEIRGHLADGAVAHYQVGLKIGFRLEE</sequence>
<keyword evidence="2" id="KW-1185">Reference proteome</keyword>
<accession>A0ABP8K8H9</accession>
<dbReference type="PANTHER" id="PTHR39324:SF1">
    <property type="entry name" value="CALCIUM DODECIN"/>
    <property type="match status" value="1"/>
</dbReference>
<dbReference type="InterPro" id="IPR025543">
    <property type="entry name" value="Dodecin-like"/>
</dbReference>
<comment type="caution">
    <text evidence="1">The sequence shown here is derived from an EMBL/GenBank/DDBJ whole genome shotgun (WGS) entry which is preliminary data.</text>
</comment>
<protein>
    <submittedName>
        <fullName evidence="1">Dodecin family protein</fullName>
    </submittedName>
</protein>
<proteinExistence type="predicted"/>